<evidence type="ECO:0000256" key="2">
    <source>
        <dbReference type="ARBA" id="ARBA00022527"/>
    </source>
</evidence>
<evidence type="ECO:0000256" key="6">
    <source>
        <dbReference type="ARBA" id="ARBA00022840"/>
    </source>
</evidence>
<evidence type="ECO:0000256" key="3">
    <source>
        <dbReference type="ARBA" id="ARBA00022679"/>
    </source>
</evidence>
<keyword evidence="2" id="KW-0723">Serine/threonine-protein kinase</keyword>
<keyword evidence="4" id="KW-0547">Nucleotide-binding</keyword>
<evidence type="ECO:0000313" key="11">
    <source>
        <dbReference type="Proteomes" id="UP000192578"/>
    </source>
</evidence>
<keyword evidence="10" id="KW-0132">Cell division</keyword>
<keyword evidence="11" id="KW-1185">Reference proteome</keyword>
<comment type="catalytic activity">
    <reaction evidence="8">
        <text>L-seryl-[protein] + ATP = O-phospho-L-seryl-[protein] + ADP + H(+)</text>
        <dbReference type="Rhea" id="RHEA:17989"/>
        <dbReference type="Rhea" id="RHEA-COMP:9863"/>
        <dbReference type="Rhea" id="RHEA-COMP:11604"/>
        <dbReference type="ChEBI" id="CHEBI:15378"/>
        <dbReference type="ChEBI" id="CHEBI:29999"/>
        <dbReference type="ChEBI" id="CHEBI:30616"/>
        <dbReference type="ChEBI" id="CHEBI:83421"/>
        <dbReference type="ChEBI" id="CHEBI:456216"/>
        <dbReference type="EC" id="2.7.11.1"/>
    </reaction>
</comment>
<evidence type="ECO:0000256" key="8">
    <source>
        <dbReference type="ARBA" id="ARBA00048679"/>
    </source>
</evidence>
<dbReference type="AlphaFoldDB" id="A0A9X6RMC3"/>
<reference evidence="11" key="1">
    <citation type="submission" date="2017-01" db="EMBL/GenBank/DDBJ databases">
        <title>Comparative genomics of anhydrobiosis in the tardigrade Hypsibius dujardini.</title>
        <authorList>
            <person name="Yoshida Y."/>
            <person name="Koutsovoulos G."/>
            <person name="Laetsch D."/>
            <person name="Stevens L."/>
            <person name="Kumar S."/>
            <person name="Horikawa D."/>
            <person name="Ishino K."/>
            <person name="Komine S."/>
            <person name="Tomita M."/>
            <person name="Blaxter M."/>
            <person name="Arakawa K."/>
        </authorList>
    </citation>
    <scope>NUCLEOTIDE SEQUENCE [LARGE SCALE GENOMIC DNA]</scope>
    <source>
        <strain evidence="11">Z151</strain>
    </source>
</reference>
<evidence type="ECO:0000313" key="10">
    <source>
        <dbReference type="EMBL" id="OWA53194.1"/>
    </source>
</evidence>
<dbReference type="SMART" id="SM00220">
    <property type="entry name" value="S_TKc"/>
    <property type="match status" value="1"/>
</dbReference>
<keyword evidence="3" id="KW-0808">Transferase</keyword>
<evidence type="ECO:0000256" key="7">
    <source>
        <dbReference type="ARBA" id="ARBA00047899"/>
    </source>
</evidence>
<dbReference type="InterPro" id="IPR050660">
    <property type="entry name" value="NEK_Ser/Thr_kinase"/>
</dbReference>
<dbReference type="PANTHER" id="PTHR43671:SF98">
    <property type="entry name" value="SERINE_THREONINE-PROTEIN KINASE NEK11"/>
    <property type="match status" value="1"/>
</dbReference>
<keyword evidence="10" id="KW-0131">Cell cycle</keyword>
<dbReference type="GO" id="GO:0051301">
    <property type="term" value="P:cell division"/>
    <property type="evidence" value="ECO:0007669"/>
    <property type="project" value="UniProtKB-KW"/>
</dbReference>
<evidence type="ECO:0000256" key="4">
    <source>
        <dbReference type="ARBA" id="ARBA00022741"/>
    </source>
</evidence>
<dbReference type="PROSITE" id="PS50011">
    <property type="entry name" value="PROTEIN_KINASE_DOM"/>
    <property type="match status" value="2"/>
</dbReference>
<dbReference type="SUPFAM" id="SSF56112">
    <property type="entry name" value="Protein kinase-like (PK-like)"/>
    <property type="match status" value="2"/>
</dbReference>
<sequence>MMKESTGDSLKIIGIEGAFRRSHGLKPSEIKDDKKGSYFMSPEMAVWFAFRPKVTRPTPDSPTDIYSLGCVVMDMFFASQGQALWPDHVFENDMERFCSAMESEHPLTPRMPENLPVELKVLARQCLQINPNDRPTAATLLKYADRVYFKCAEKGNQYYLSTSKKLLGQPGAFGYVHRVDAFSVGADPVEHGKRHLAVKTFYDSLDKDEIEKIETTLLKLNHPNLVKYFATGFFEDDCHFTIIMECCSGGTLAQAAKMGLSVENQKNCLNQLICGMYFLHMENNPPIVHKDLKGMNVVFSDENKTVLKICDVDSCSVSRRVEQQSVISRVRFTPGFVSPELLKWATLFNVTGSYPVGRATDIWSLGAVVLEMCCRGNLPDIPSFQRGDILRTTAVADANVEIPTDGEELLAFAKKCLVNDPKKRPTIEQLRDNFSNG</sequence>
<evidence type="ECO:0000259" key="9">
    <source>
        <dbReference type="PROSITE" id="PS50011"/>
    </source>
</evidence>
<dbReference type="Pfam" id="PF00069">
    <property type="entry name" value="Pkinase"/>
    <property type="match status" value="2"/>
</dbReference>
<dbReference type="OrthoDB" id="6778822at2759"/>
<accession>A0A9X6RMC3</accession>
<comment type="catalytic activity">
    <reaction evidence="7">
        <text>L-threonyl-[protein] + ATP = O-phospho-L-threonyl-[protein] + ADP + H(+)</text>
        <dbReference type="Rhea" id="RHEA:46608"/>
        <dbReference type="Rhea" id="RHEA-COMP:11060"/>
        <dbReference type="Rhea" id="RHEA-COMP:11605"/>
        <dbReference type="ChEBI" id="CHEBI:15378"/>
        <dbReference type="ChEBI" id="CHEBI:30013"/>
        <dbReference type="ChEBI" id="CHEBI:30616"/>
        <dbReference type="ChEBI" id="CHEBI:61977"/>
        <dbReference type="ChEBI" id="CHEBI:456216"/>
        <dbReference type="EC" id="2.7.11.1"/>
    </reaction>
</comment>
<name>A0A9X6RMC3_HYPEX</name>
<dbReference type="GO" id="GO:0004674">
    <property type="term" value="F:protein serine/threonine kinase activity"/>
    <property type="evidence" value="ECO:0007669"/>
    <property type="project" value="UniProtKB-KW"/>
</dbReference>
<dbReference type="GO" id="GO:0005524">
    <property type="term" value="F:ATP binding"/>
    <property type="evidence" value="ECO:0007669"/>
    <property type="project" value="UniProtKB-KW"/>
</dbReference>
<dbReference type="InterPro" id="IPR011009">
    <property type="entry name" value="Kinase-like_dom_sf"/>
</dbReference>
<dbReference type="EMBL" id="MTYJ01000307">
    <property type="protein sequence ID" value="OWA53194.1"/>
    <property type="molecule type" value="Genomic_DNA"/>
</dbReference>
<feature type="domain" description="Protein kinase" evidence="9">
    <location>
        <begin position="1"/>
        <end position="149"/>
    </location>
</feature>
<dbReference type="PANTHER" id="PTHR43671">
    <property type="entry name" value="SERINE/THREONINE-PROTEIN KINASE NEK"/>
    <property type="match status" value="1"/>
</dbReference>
<keyword evidence="5" id="KW-0418">Kinase</keyword>
<dbReference type="InterPro" id="IPR000719">
    <property type="entry name" value="Prot_kinase_dom"/>
</dbReference>
<organism evidence="10 11">
    <name type="scientific">Hypsibius exemplaris</name>
    <name type="common">Freshwater tardigrade</name>
    <dbReference type="NCBI Taxonomy" id="2072580"/>
    <lineage>
        <taxon>Eukaryota</taxon>
        <taxon>Metazoa</taxon>
        <taxon>Ecdysozoa</taxon>
        <taxon>Tardigrada</taxon>
        <taxon>Eutardigrada</taxon>
        <taxon>Parachela</taxon>
        <taxon>Hypsibioidea</taxon>
        <taxon>Hypsibiidae</taxon>
        <taxon>Hypsibius</taxon>
    </lineage>
</organism>
<evidence type="ECO:0000256" key="1">
    <source>
        <dbReference type="ARBA" id="ARBA00012513"/>
    </source>
</evidence>
<comment type="caution">
    <text evidence="10">The sequence shown here is derived from an EMBL/GenBank/DDBJ whole genome shotgun (WGS) entry which is preliminary data.</text>
</comment>
<proteinExistence type="predicted"/>
<protein>
    <recommendedName>
        <fullName evidence="1">non-specific serine/threonine protein kinase</fullName>
        <ecNumber evidence="1">2.7.11.1</ecNumber>
    </recommendedName>
</protein>
<dbReference type="InterPro" id="IPR008271">
    <property type="entry name" value="Ser/Thr_kinase_AS"/>
</dbReference>
<feature type="domain" description="Protein kinase" evidence="9">
    <location>
        <begin position="162"/>
        <end position="437"/>
    </location>
</feature>
<dbReference type="PROSITE" id="PS00108">
    <property type="entry name" value="PROTEIN_KINASE_ST"/>
    <property type="match status" value="1"/>
</dbReference>
<gene>
    <name evidence="10" type="ORF">BV898_17628</name>
</gene>
<evidence type="ECO:0000256" key="5">
    <source>
        <dbReference type="ARBA" id="ARBA00022777"/>
    </source>
</evidence>
<dbReference type="EC" id="2.7.11.1" evidence="1"/>
<keyword evidence="6" id="KW-0067">ATP-binding</keyword>
<dbReference type="Gene3D" id="1.10.510.10">
    <property type="entry name" value="Transferase(Phosphotransferase) domain 1"/>
    <property type="match status" value="2"/>
</dbReference>
<dbReference type="Proteomes" id="UP000192578">
    <property type="component" value="Unassembled WGS sequence"/>
</dbReference>